<dbReference type="FunFam" id="3.30.310.50:FF:000001">
    <property type="entry name" value="Phosphoglucosamine mutase"/>
    <property type="match status" value="1"/>
</dbReference>
<dbReference type="PROSITE" id="PS00710">
    <property type="entry name" value="PGM_PMM"/>
    <property type="match status" value="1"/>
</dbReference>
<feature type="domain" description="Alpha-D-phosphohexomutase C-terminal" evidence="9">
    <location>
        <begin position="375"/>
        <end position="441"/>
    </location>
</feature>
<reference evidence="13 14" key="1">
    <citation type="journal article" date="2011" name="J. Bacteriol.">
        <title>Genome sequence of strain IMCC3088, a proteorhodopsin-containing marine bacterium belonging to the OM60/NOR5 clade.</title>
        <authorList>
            <person name="Jang Y."/>
            <person name="Oh H.M."/>
            <person name="Kang I."/>
            <person name="Lee K."/>
            <person name="Yang S.J."/>
            <person name="Cho J.C."/>
        </authorList>
    </citation>
    <scope>NUCLEOTIDE SEQUENCE [LARGE SCALE GENOMIC DNA]</scope>
    <source>
        <strain evidence="13 14">IMCC3088</strain>
    </source>
</reference>
<dbReference type="GO" id="GO:0005829">
    <property type="term" value="C:cytosol"/>
    <property type="evidence" value="ECO:0007669"/>
    <property type="project" value="TreeGrafter"/>
</dbReference>
<evidence type="ECO:0000259" key="11">
    <source>
        <dbReference type="Pfam" id="PF02879"/>
    </source>
</evidence>
<dbReference type="PANTHER" id="PTHR42946:SF1">
    <property type="entry name" value="PHOSPHOGLUCOMUTASE (ALPHA-D-GLUCOSE-1,6-BISPHOSPHATE-DEPENDENT)"/>
    <property type="match status" value="1"/>
</dbReference>
<dbReference type="SUPFAM" id="SSF53738">
    <property type="entry name" value="Phosphoglucomutase, first 3 domains"/>
    <property type="match status" value="3"/>
</dbReference>
<dbReference type="GO" id="GO:0009252">
    <property type="term" value="P:peptidoglycan biosynthetic process"/>
    <property type="evidence" value="ECO:0007669"/>
    <property type="project" value="TreeGrafter"/>
</dbReference>
<comment type="caution">
    <text evidence="13">The sequence shown here is derived from an EMBL/GenBank/DDBJ whole genome shotgun (WGS) entry which is preliminary data.</text>
</comment>
<comment type="PTM">
    <text evidence="6">Activated by phosphorylation.</text>
</comment>
<evidence type="ECO:0000313" key="13">
    <source>
        <dbReference type="EMBL" id="EGG30717.1"/>
    </source>
</evidence>
<dbReference type="Pfam" id="PF02878">
    <property type="entry name" value="PGM_PMM_I"/>
    <property type="match status" value="1"/>
</dbReference>
<evidence type="ECO:0000256" key="5">
    <source>
        <dbReference type="ARBA" id="ARBA00023235"/>
    </source>
</evidence>
<comment type="function">
    <text evidence="6 8">Catalyzes the conversion of glucosamine-6-phosphate to glucosamine-1-phosphate.</text>
</comment>
<evidence type="ECO:0000256" key="4">
    <source>
        <dbReference type="ARBA" id="ARBA00022842"/>
    </source>
</evidence>
<dbReference type="FunFam" id="3.40.120.10:FF:000003">
    <property type="entry name" value="Phosphoglucosamine mutase"/>
    <property type="match status" value="1"/>
</dbReference>
<dbReference type="PRINTS" id="PR00509">
    <property type="entry name" value="PGMPMM"/>
</dbReference>
<dbReference type="InterPro" id="IPR050060">
    <property type="entry name" value="Phosphoglucosamine_mutase"/>
</dbReference>
<feature type="binding site" evidence="6">
    <location>
        <position position="243"/>
    </location>
    <ligand>
        <name>Mg(2+)</name>
        <dbReference type="ChEBI" id="CHEBI:18420"/>
    </ligand>
</feature>
<dbReference type="AlphaFoldDB" id="F3KZ00"/>
<keyword evidence="3 6" id="KW-0479">Metal-binding</keyword>
<dbReference type="EC" id="5.4.2.10" evidence="6 8"/>
<dbReference type="Pfam" id="PF02880">
    <property type="entry name" value="PGM_PMM_III"/>
    <property type="match status" value="1"/>
</dbReference>
<dbReference type="STRING" id="2518989.IMCC3088_2717"/>
<dbReference type="Gene3D" id="3.40.120.10">
    <property type="entry name" value="Alpha-D-Glucose-1,6-Bisphosphate, subunit A, domain 3"/>
    <property type="match status" value="3"/>
</dbReference>
<accession>F3KZ00</accession>
<dbReference type="SUPFAM" id="SSF55957">
    <property type="entry name" value="Phosphoglucomutase, C-terminal domain"/>
    <property type="match status" value="1"/>
</dbReference>
<dbReference type="InterPro" id="IPR016055">
    <property type="entry name" value="A-D-PHexomutase_a/b/a-I/II/III"/>
</dbReference>
<feature type="domain" description="Alpha-D-phosphohexomutase alpha/beta/alpha" evidence="12">
    <location>
        <begin position="260"/>
        <end position="367"/>
    </location>
</feature>
<feature type="binding site" evidence="6">
    <location>
        <position position="245"/>
    </location>
    <ligand>
        <name>Mg(2+)</name>
        <dbReference type="ChEBI" id="CHEBI:18420"/>
    </ligand>
</feature>
<keyword evidence="5 6" id="KW-0413">Isomerase</keyword>
<evidence type="ECO:0000259" key="12">
    <source>
        <dbReference type="Pfam" id="PF02880"/>
    </source>
</evidence>
<organism evidence="13 14">
    <name type="scientific">Aequoribacter fuscus</name>
    <dbReference type="NCBI Taxonomy" id="2518989"/>
    <lineage>
        <taxon>Bacteria</taxon>
        <taxon>Pseudomonadati</taxon>
        <taxon>Pseudomonadota</taxon>
        <taxon>Gammaproteobacteria</taxon>
        <taxon>Cellvibrionales</taxon>
        <taxon>Halieaceae</taxon>
        <taxon>Aequoribacter</taxon>
    </lineage>
</organism>
<evidence type="ECO:0000313" key="14">
    <source>
        <dbReference type="Proteomes" id="UP000005615"/>
    </source>
</evidence>
<evidence type="ECO:0000256" key="6">
    <source>
        <dbReference type="HAMAP-Rule" id="MF_01554"/>
    </source>
</evidence>
<dbReference type="InterPro" id="IPR005841">
    <property type="entry name" value="Alpha-D-phosphohexomutase_SF"/>
</dbReference>
<dbReference type="GO" id="GO:0008966">
    <property type="term" value="F:phosphoglucosamine mutase activity"/>
    <property type="evidence" value="ECO:0007669"/>
    <property type="project" value="UniProtKB-UniRule"/>
</dbReference>
<feature type="domain" description="Alpha-D-phosphohexomutase alpha/beta/alpha" evidence="10">
    <location>
        <begin position="4"/>
        <end position="137"/>
    </location>
</feature>
<keyword evidence="14" id="KW-1185">Reference proteome</keyword>
<sequence length="449" mass="47077">MSKRYFGTDGIRGEVGVAPITPDFMLKLGWAAGKVFAAKAGKQRPLVVIGKDTRVSGYMFESALEAGLVAAGVDVRLLGPMPTPAVSVMTQTLNATAGIVISASHNPFQDNGIKFFGHDGGKLGDELEFEIEAMIDRPLETSGSSALGKVVRINDAGGRYIEYCKSTVPRGFSLAGLNLVVDCANGATYHVAPAVFQELGANVTKIGTEPNGFNINAGVGSTDMSALAAQVRQTQADLGIAFDGDGDRVLFVDHQGAEIEGDQLLYVMAKSRQQRGCNDQGVVGTLMSNLGLEVGLKALGLGFFRAKVGDRYVKEAMLARGWVLGGESSGHLICTDVSNTGDGIVSALQVLRAVVESGDSLGALCSEMDMMPQTMINVRMSERVDITANPQVQAAVAEVESALGDSGRVLLRLSGTEPLVRVMVEGSNASTVNELCASLATKVEQALAD</sequence>
<dbReference type="NCBIfam" id="TIGR01455">
    <property type="entry name" value="glmM"/>
    <property type="match status" value="1"/>
</dbReference>
<protein>
    <recommendedName>
        <fullName evidence="6 8">Phosphoglucosamine mutase</fullName>
        <ecNumber evidence="6 8">5.4.2.10</ecNumber>
    </recommendedName>
</protein>
<dbReference type="InterPro" id="IPR016066">
    <property type="entry name" value="A-D-PHexomutase_CS"/>
</dbReference>
<dbReference type="EMBL" id="AEIG01000008">
    <property type="protein sequence ID" value="EGG30717.1"/>
    <property type="molecule type" value="Genomic_DNA"/>
</dbReference>
<feature type="modified residue" description="Phosphoserine" evidence="6">
    <location>
        <position position="104"/>
    </location>
</feature>
<dbReference type="InterPro" id="IPR005845">
    <property type="entry name" value="A-D-PHexomutase_a/b/a-II"/>
</dbReference>
<dbReference type="FunFam" id="3.40.120.10:FF:000001">
    <property type="entry name" value="Phosphoglucosamine mutase"/>
    <property type="match status" value="1"/>
</dbReference>
<dbReference type="HAMAP" id="MF_01554_B">
    <property type="entry name" value="GlmM_B"/>
    <property type="match status" value="1"/>
</dbReference>
<feature type="binding site" description="via phosphate group" evidence="6">
    <location>
        <position position="104"/>
    </location>
    <ligand>
        <name>Mg(2+)</name>
        <dbReference type="ChEBI" id="CHEBI:18420"/>
    </ligand>
</feature>
<keyword evidence="2 6" id="KW-0597">Phosphoprotein</keyword>
<dbReference type="InterPro" id="IPR005844">
    <property type="entry name" value="A-D-PHexomutase_a/b/a-I"/>
</dbReference>
<dbReference type="GO" id="GO:0006048">
    <property type="term" value="P:UDP-N-acetylglucosamine biosynthetic process"/>
    <property type="evidence" value="ECO:0007669"/>
    <property type="project" value="TreeGrafter"/>
</dbReference>
<comment type="similarity">
    <text evidence="1 6 7">Belongs to the phosphohexose mutase family.</text>
</comment>
<comment type="catalytic activity">
    <reaction evidence="6 8">
        <text>alpha-D-glucosamine 1-phosphate = D-glucosamine 6-phosphate</text>
        <dbReference type="Rhea" id="RHEA:23424"/>
        <dbReference type="ChEBI" id="CHEBI:58516"/>
        <dbReference type="ChEBI" id="CHEBI:58725"/>
        <dbReference type="EC" id="5.4.2.10"/>
    </reaction>
</comment>
<dbReference type="GO" id="GO:0000287">
    <property type="term" value="F:magnesium ion binding"/>
    <property type="evidence" value="ECO:0007669"/>
    <property type="project" value="UniProtKB-UniRule"/>
</dbReference>
<dbReference type="InterPro" id="IPR005846">
    <property type="entry name" value="A-D-PHexomutase_a/b/a-III"/>
</dbReference>
<evidence type="ECO:0000259" key="10">
    <source>
        <dbReference type="Pfam" id="PF02878"/>
    </source>
</evidence>
<dbReference type="CDD" id="cd05802">
    <property type="entry name" value="GlmM"/>
    <property type="match status" value="1"/>
</dbReference>
<name>F3KZ00_9GAMM</name>
<dbReference type="GO" id="GO:0004615">
    <property type="term" value="F:phosphomannomutase activity"/>
    <property type="evidence" value="ECO:0007669"/>
    <property type="project" value="TreeGrafter"/>
</dbReference>
<dbReference type="InterPro" id="IPR036900">
    <property type="entry name" value="A-D-PHexomutase_C_sf"/>
</dbReference>
<evidence type="ECO:0000256" key="3">
    <source>
        <dbReference type="ARBA" id="ARBA00022723"/>
    </source>
</evidence>
<dbReference type="Pfam" id="PF00408">
    <property type="entry name" value="PGM_PMM_IV"/>
    <property type="match status" value="1"/>
</dbReference>
<feature type="domain" description="Alpha-D-phosphohexomutase alpha/beta/alpha" evidence="11">
    <location>
        <begin position="159"/>
        <end position="256"/>
    </location>
</feature>
<dbReference type="RefSeq" id="WP_009574633.1">
    <property type="nucleotide sequence ID" value="NZ_AEIG01000008.1"/>
</dbReference>
<comment type="cofactor">
    <cofactor evidence="6">
        <name>Mg(2+)</name>
        <dbReference type="ChEBI" id="CHEBI:18420"/>
    </cofactor>
    <text evidence="6">Binds 1 Mg(2+) ion per subunit.</text>
</comment>
<feature type="binding site" evidence="6">
    <location>
        <position position="247"/>
    </location>
    <ligand>
        <name>Mg(2+)</name>
        <dbReference type="ChEBI" id="CHEBI:18420"/>
    </ligand>
</feature>
<evidence type="ECO:0000256" key="2">
    <source>
        <dbReference type="ARBA" id="ARBA00022553"/>
    </source>
</evidence>
<evidence type="ECO:0000256" key="7">
    <source>
        <dbReference type="RuleBase" id="RU004326"/>
    </source>
</evidence>
<dbReference type="NCBIfam" id="NF008139">
    <property type="entry name" value="PRK10887.1"/>
    <property type="match status" value="1"/>
</dbReference>
<dbReference type="Gene3D" id="3.30.310.50">
    <property type="entry name" value="Alpha-D-phosphohexomutase, C-terminal domain"/>
    <property type="match status" value="1"/>
</dbReference>
<dbReference type="eggNOG" id="COG1109">
    <property type="taxonomic scope" value="Bacteria"/>
</dbReference>
<proteinExistence type="inferred from homology"/>
<feature type="active site" description="Phosphoserine intermediate" evidence="6">
    <location>
        <position position="104"/>
    </location>
</feature>
<dbReference type="InterPro" id="IPR006352">
    <property type="entry name" value="GlmM_bact"/>
</dbReference>
<dbReference type="PANTHER" id="PTHR42946">
    <property type="entry name" value="PHOSPHOHEXOSE MUTASE"/>
    <property type="match status" value="1"/>
</dbReference>
<gene>
    <name evidence="6" type="primary">glmM</name>
    <name evidence="13" type="ORF">IMCC3088_2717</name>
</gene>
<dbReference type="Proteomes" id="UP000005615">
    <property type="component" value="Unassembled WGS sequence"/>
</dbReference>
<evidence type="ECO:0000259" key="9">
    <source>
        <dbReference type="Pfam" id="PF00408"/>
    </source>
</evidence>
<dbReference type="Pfam" id="PF02879">
    <property type="entry name" value="PGM_PMM_II"/>
    <property type="match status" value="1"/>
</dbReference>
<keyword evidence="4 6" id="KW-0460">Magnesium</keyword>
<dbReference type="GO" id="GO:0005975">
    <property type="term" value="P:carbohydrate metabolic process"/>
    <property type="evidence" value="ECO:0007669"/>
    <property type="project" value="InterPro"/>
</dbReference>
<dbReference type="OrthoDB" id="9803322at2"/>
<dbReference type="InterPro" id="IPR005843">
    <property type="entry name" value="A-D-PHexomutase_C"/>
</dbReference>
<evidence type="ECO:0000256" key="8">
    <source>
        <dbReference type="RuleBase" id="RU004327"/>
    </source>
</evidence>
<evidence type="ECO:0000256" key="1">
    <source>
        <dbReference type="ARBA" id="ARBA00010231"/>
    </source>
</evidence>